<evidence type="ECO:0000313" key="2">
    <source>
        <dbReference type="Proteomes" id="UP000046392"/>
    </source>
</evidence>
<feature type="region of interest" description="Disordered" evidence="1">
    <location>
        <begin position="336"/>
        <end position="372"/>
    </location>
</feature>
<name>A0A0N5CBM8_STREA</name>
<sequence>MNITNEPFYNTSGSLNDNDVNINGCNCINKGTGYKVDLNELSNIISKNINQSYVGKLKITKFSTIISINDISFKDNLNMAVIQNERVQIQMKIKDESVKAFVEEVINMENDCEGLLIFTTFNVSEEGMINELFLEEFHKINNLLRSIKIFNLEKDTMEKALEVGLFDTAGLDLSFKENKFSNLSQEKSDYAINTPIFSPNERETAVFLFEGDEFHDLPQEPDYAMNTPIFSPNEKETAVFLFEGYEFHDLPQEPDYAINTPIFSPNERETAIFLSEGNEFHDLPQKSNYIVNTPTFSPNEMETEVFLFEDNDKLQEEISGVRNTSNLLLNESVMSLSGSEHSDGTPKNRFNNSSAGNTRKRKGSTIEMDSHSTKKKKLSPIVLNQHIYEIIYTLQIPDVIDAVEAGIDSSENGKVEIETIRKFLGAKRLELSRCLLQMRNNYSIVDGLTAVVRKY</sequence>
<evidence type="ECO:0000313" key="3">
    <source>
        <dbReference type="WBParaSite" id="SPAL_0001529500.1"/>
    </source>
</evidence>
<proteinExistence type="predicted"/>
<keyword evidence="2" id="KW-1185">Reference proteome</keyword>
<evidence type="ECO:0000256" key="1">
    <source>
        <dbReference type="SAM" id="MobiDB-lite"/>
    </source>
</evidence>
<organism evidence="2 3">
    <name type="scientific">Strongyloides papillosus</name>
    <name type="common">Intestinal threadworm</name>
    <dbReference type="NCBI Taxonomy" id="174720"/>
    <lineage>
        <taxon>Eukaryota</taxon>
        <taxon>Metazoa</taxon>
        <taxon>Ecdysozoa</taxon>
        <taxon>Nematoda</taxon>
        <taxon>Chromadorea</taxon>
        <taxon>Rhabditida</taxon>
        <taxon>Tylenchina</taxon>
        <taxon>Panagrolaimomorpha</taxon>
        <taxon>Strongyloidoidea</taxon>
        <taxon>Strongyloididae</taxon>
        <taxon>Strongyloides</taxon>
    </lineage>
</organism>
<accession>A0A0N5CBM8</accession>
<dbReference type="AlphaFoldDB" id="A0A0N5CBM8"/>
<dbReference type="Proteomes" id="UP000046392">
    <property type="component" value="Unplaced"/>
</dbReference>
<protein>
    <submittedName>
        <fullName evidence="3">Rad21_Rec8 domain-containing protein</fullName>
    </submittedName>
</protein>
<reference evidence="3" key="1">
    <citation type="submission" date="2017-02" db="UniProtKB">
        <authorList>
            <consortium name="WormBaseParasite"/>
        </authorList>
    </citation>
    <scope>IDENTIFICATION</scope>
</reference>
<dbReference type="WBParaSite" id="SPAL_0001529500.1">
    <property type="protein sequence ID" value="SPAL_0001529500.1"/>
    <property type="gene ID" value="SPAL_0001529500"/>
</dbReference>
<feature type="compositionally biased region" description="Polar residues" evidence="1">
    <location>
        <begin position="348"/>
        <end position="357"/>
    </location>
</feature>